<evidence type="ECO:0000313" key="1">
    <source>
        <dbReference type="EMBL" id="GAA4175060.1"/>
    </source>
</evidence>
<comment type="caution">
    <text evidence="1">The sequence shown here is derived from an EMBL/GenBank/DDBJ whole genome shotgun (WGS) entry which is preliminary data.</text>
</comment>
<sequence>MKFSFQTCVIVLFASLIGVASCKKLDDEPENGLPTLISRLYISFSDYRTNNSIKNLMIVDPADTNTLNNTVQYLSPAKGGGPVLFDPNATSIFQASSGAVAQDTFIQRIPLDDIYGNPGDASQLGFTGFRNVVGLGYYSYAQQNGTGGSAVTNFLLAATGGNMLYAISRPEGKGGSTGGSKIIDKQISLGTIIPTSLTLLEGNTADKNEKLLLVGFENDGTNKGNGFAVYTILKQELIDRPRDTIVAASRFVPTLKVYVQGKTDLGAVSYAPNRKLLAVATGEGKEVLFFRNPKELFTGTGEKTVPPDYVIGGSATGLEEPTGVAIDDRIENGKFLYISDAKNRKISRFKLTDEGNVAPELTQEYGTLIPNYIFLDARERTNF</sequence>
<dbReference type="EMBL" id="BAAAZK010000005">
    <property type="protein sequence ID" value="GAA4175060.1"/>
    <property type="molecule type" value="Genomic_DNA"/>
</dbReference>
<evidence type="ECO:0000313" key="2">
    <source>
        <dbReference type="Proteomes" id="UP001500167"/>
    </source>
</evidence>
<reference evidence="2" key="1">
    <citation type="journal article" date="2019" name="Int. J. Syst. Evol. Microbiol.">
        <title>The Global Catalogue of Microorganisms (GCM) 10K type strain sequencing project: providing services to taxonomists for standard genome sequencing and annotation.</title>
        <authorList>
            <consortium name="The Broad Institute Genomics Platform"/>
            <consortium name="The Broad Institute Genome Sequencing Center for Infectious Disease"/>
            <person name="Wu L."/>
            <person name="Ma J."/>
        </authorList>
    </citation>
    <scope>NUCLEOTIDE SEQUENCE [LARGE SCALE GENOMIC DNA]</scope>
    <source>
        <strain evidence="2">JCM 16722</strain>
    </source>
</reference>
<evidence type="ECO:0008006" key="3">
    <source>
        <dbReference type="Google" id="ProtNLM"/>
    </source>
</evidence>
<proteinExistence type="predicted"/>
<organism evidence="1 2">
    <name type="scientific">Sphingobacterium ginsenosidimutans</name>
    <dbReference type="NCBI Taxonomy" id="687845"/>
    <lineage>
        <taxon>Bacteria</taxon>
        <taxon>Pseudomonadati</taxon>
        <taxon>Bacteroidota</taxon>
        <taxon>Sphingobacteriia</taxon>
        <taxon>Sphingobacteriales</taxon>
        <taxon>Sphingobacteriaceae</taxon>
        <taxon>Sphingobacterium</taxon>
    </lineage>
</organism>
<gene>
    <name evidence="1" type="ORF">GCM10022218_20350</name>
</gene>
<dbReference type="RefSeq" id="WP_346085936.1">
    <property type="nucleotide sequence ID" value="NZ_BAAAZK010000005.1"/>
</dbReference>
<accession>A0ABP8A0N4</accession>
<dbReference type="PROSITE" id="PS51257">
    <property type="entry name" value="PROKAR_LIPOPROTEIN"/>
    <property type="match status" value="1"/>
</dbReference>
<dbReference type="Proteomes" id="UP001500167">
    <property type="component" value="Unassembled WGS sequence"/>
</dbReference>
<name>A0ABP8A0N4_9SPHI</name>
<dbReference type="SUPFAM" id="SSF50969">
    <property type="entry name" value="YVTN repeat-like/Quinoprotein amine dehydrogenase"/>
    <property type="match status" value="1"/>
</dbReference>
<dbReference type="InterPro" id="IPR011044">
    <property type="entry name" value="Quino_amine_DH_bsu"/>
</dbReference>
<keyword evidence="2" id="KW-1185">Reference proteome</keyword>
<protein>
    <recommendedName>
        <fullName evidence="3">Lipoprotein</fullName>
    </recommendedName>
</protein>